<evidence type="ECO:0000256" key="3">
    <source>
        <dbReference type="ARBA" id="ARBA00022771"/>
    </source>
</evidence>
<reference evidence="10" key="2">
    <citation type="submission" date="2025-08" db="UniProtKB">
        <authorList>
            <consortium name="RefSeq"/>
        </authorList>
    </citation>
    <scope>IDENTIFICATION</scope>
</reference>
<feature type="domain" description="THAP-type" evidence="8">
    <location>
        <begin position="91"/>
        <end position="162"/>
    </location>
</feature>
<dbReference type="InterPro" id="IPR006612">
    <property type="entry name" value="THAP_Znf"/>
</dbReference>
<proteinExistence type="predicted"/>
<reference evidence="9" key="1">
    <citation type="submission" date="2025-05" db="UniProtKB">
        <authorList>
            <consortium name="RefSeq"/>
        </authorList>
    </citation>
    <scope>NUCLEOTIDE SEQUENCE [LARGE SCALE GENOMIC DNA]</scope>
</reference>
<organism evidence="9 10">
    <name type="scientific">Hydra vulgaris</name>
    <name type="common">Hydra</name>
    <name type="synonym">Hydra attenuata</name>
    <dbReference type="NCBI Taxonomy" id="6087"/>
    <lineage>
        <taxon>Eukaryota</taxon>
        <taxon>Metazoa</taxon>
        <taxon>Cnidaria</taxon>
        <taxon>Hydrozoa</taxon>
        <taxon>Hydroidolina</taxon>
        <taxon>Anthoathecata</taxon>
        <taxon>Aplanulata</taxon>
        <taxon>Hydridae</taxon>
        <taxon>Hydra</taxon>
    </lineage>
</organism>
<name>A0ABM4B1H2_HYDVU</name>
<evidence type="ECO:0000313" key="9">
    <source>
        <dbReference type="Proteomes" id="UP001652625"/>
    </source>
</evidence>
<dbReference type="Pfam" id="PF13613">
    <property type="entry name" value="HTH_Tnp_4"/>
    <property type="match status" value="1"/>
</dbReference>
<dbReference type="InterPro" id="IPR027806">
    <property type="entry name" value="HARBI1_dom"/>
</dbReference>
<evidence type="ECO:0000256" key="1">
    <source>
        <dbReference type="ARBA" id="ARBA00001968"/>
    </source>
</evidence>
<dbReference type="Pfam" id="PF05485">
    <property type="entry name" value="THAP"/>
    <property type="match status" value="1"/>
</dbReference>
<accession>A0ABM4B1H2</accession>
<keyword evidence="2" id="KW-0479">Metal-binding</keyword>
<dbReference type="InterPro" id="IPR027805">
    <property type="entry name" value="Transposase_HTH_dom"/>
</dbReference>
<protein>
    <submittedName>
        <fullName evidence="10">Uncharacterized protein LOC136074240</fullName>
    </submittedName>
</protein>
<keyword evidence="4" id="KW-0862">Zinc</keyword>
<gene>
    <name evidence="10" type="primary">LOC136074240</name>
</gene>
<sequence>MSKSLINFNSDVQLCENSEIELCENSEIELYENSEDDSEITEGELTFNGEVELCENSEPLFSQSLTSLFSQNSISLREVEHSEVDFSSTSGGCTCCVPNCFNNSKRNKNLSFYVIPKEKVLRKLWLAKISRKDFSPSSSHRICSAHFQGNKKTYMNNVPTIIPKTVKLTARVLRKTKNSLGLIHKTIQIPYSEELSTPVLSYEETLKQENKILKDQIEDIIKEKQALENTQKEAICKLNDKILLSQFTVERFKHNKEHFKFYTGFENFELFKVVMKFLEPEIYSLNYWGSMSTVAGDLSENSSSKTRGRSRILNVEEEFFMVLIRLRCAFPIEDLAIRFNISSSTTSRILITWYDFLHIKFRSIPIWPTKKLVNETMPSCFKDVYPNTRVIIDCTEIFTVMPTSYRTQSAMFSKYKHHHTAKGLIGIAPSGAITFVSDLYAGRSSDKQITNHCGILKLLEKGDSLMADRGFDIVNDLPKGISLNIPPFLEGDFQLTLEKELETRRIASVRIHVERAIARIKNYRILQNTFPLSMAADLNKIWFIVCYLVTFLPPLIKTDSK</sequence>
<comment type="cofactor">
    <cofactor evidence="1">
        <name>a divalent metal cation</name>
        <dbReference type="ChEBI" id="CHEBI:60240"/>
    </cofactor>
</comment>
<evidence type="ECO:0000256" key="7">
    <source>
        <dbReference type="SAM" id="Coils"/>
    </source>
</evidence>
<evidence type="ECO:0000256" key="5">
    <source>
        <dbReference type="ARBA" id="ARBA00023125"/>
    </source>
</evidence>
<dbReference type="Proteomes" id="UP001652625">
    <property type="component" value="Chromosome 01"/>
</dbReference>
<keyword evidence="7" id="KW-0175">Coiled coil</keyword>
<dbReference type="PANTHER" id="PTHR23080:SF133">
    <property type="entry name" value="SI:CH211-262I1.5-RELATED"/>
    <property type="match status" value="1"/>
</dbReference>
<keyword evidence="9" id="KW-1185">Reference proteome</keyword>
<keyword evidence="3 6" id="KW-0863">Zinc-finger</keyword>
<evidence type="ECO:0000313" key="10">
    <source>
        <dbReference type="RefSeq" id="XP_065642618.1"/>
    </source>
</evidence>
<dbReference type="SMART" id="SM00980">
    <property type="entry name" value="THAP"/>
    <property type="match status" value="1"/>
</dbReference>
<keyword evidence="5 6" id="KW-0238">DNA-binding</keyword>
<dbReference type="GeneID" id="136074240"/>
<evidence type="ECO:0000259" key="8">
    <source>
        <dbReference type="PROSITE" id="PS50950"/>
    </source>
</evidence>
<dbReference type="Pfam" id="PF13359">
    <property type="entry name" value="DDE_Tnp_4"/>
    <property type="match status" value="1"/>
</dbReference>
<evidence type="ECO:0000256" key="4">
    <source>
        <dbReference type="ARBA" id="ARBA00022833"/>
    </source>
</evidence>
<dbReference type="PANTHER" id="PTHR23080">
    <property type="entry name" value="THAP DOMAIN PROTEIN"/>
    <property type="match status" value="1"/>
</dbReference>
<feature type="coiled-coil region" evidence="7">
    <location>
        <begin position="203"/>
        <end position="237"/>
    </location>
</feature>
<dbReference type="SUPFAM" id="SSF57716">
    <property type="entry name" value="Glucocorticoid receptor-like (DNA-binding domain)"/>
    <property type="match status" value="1"/>
</dbReference>
<evidence type="ECO:0000256" key="6">
    <source>
        <dbReference type="PROSITE-ProRule" id="PRU00309"/>
    </source>
</evidence>
<dbReference type="PROSITE" id="PS50950">
    <property type="entry name" value="ZF_THAP"/>
    <property type="match status" value="1"/>
</dbReference>
<evidence type="ECO:0000256" key="2">
    <source>
        <dbReference type="ARBA" id="ARBA00022723"/>
    </source>
</evidence>
<dbReference type="RefSeq" id="XP_065642618.1">
    <property type="nucleotide sequence ID" value="XM_065786546.1"/>
</dbReference>